<dbReference type="InterPro" id="IPR013766">
    <property type="entry name" value="Thioredoxin_domain"/>
</dbReference>
<evidence type="ECO:0000313" key="3">
    <source>
        <dbReference type="Proteomes" id="UP000830055"/>
    </source>
</evidence>
<name>A0ABM7W9R8_9BACT</name>
<evidence type="ECO:0000259" key="1">
    <source>
        <dbReference type="Pfam" id="PF00085"/>
    </source>
</evidence>
<protein>
    <recommendedName>
        <fullName evidence="1">Thioredoxin domain-containing protein</fullName>
    </recommendedName>
</protein>
<dbReference type="InterPro" id="IPR036249">
    <property type="entry name" value="Thioredoxin-like_sf"/>
</dbReference>
<proteinExistence type="predicted"/>
<dbReference type="Proteomes" id="UP000830055">
    <property type="component" value="Chromosome"/>
</dbReference>
<feature type="domain" description="Thioredoxin" evidence="1">
    <location>
        <begin position="6"/>
        <end position="57"/>
    </location>
</feature>
<sequence length="89" mass="9900">MKITLYHSRWCPRCRQASGFLEQIGQSRGDLEIERVDVLHHPLQAWKTGIRMIPALTCGGETLSGLTLSREAILAFLAKHASSLATEPK</sequence>
<evidence type="ECO:0000313" key="2">
    <source>
        <dbReference type="EMBL" id="BDD87593.1"/>
    </source>
</evidence>
<dbReference type="Gene3D" id="3.40.30.10">
    <property type="entry name" value="Glutaredoxin"/>
    <property type="match status" value="1"/>
</dbReference>
<dbReference type="PROSITE" id="PS51354">
    <property type="entry name" value="GLUTAREDOXIN_2"/>
    <property type="match status" value="1"/>
</dbReference>
<organism evidence="2 3">
    <name type="scientific">Desulfofustis limnaeus</name>
    <dbReference type="NCBI Taxonomy" id="2740163"/>
    <lineage>
        <taxon>Bacteria</taxon>
        <taxon>Pseudomonadati</taxon>
        <taxon>Thermodesulfobacteriota</taxon>
        <taxon>Desulfobulbia</taxon>
        <taxon>Desulfobulbales</taxon>
        <taxon>Desulfocapsaceae</taxon>
        <taxon>Desulfofustis</taxon>
    </lineage>
</organism>
<keyword evidence="3" id="KW-1185">Reference proteome</keyword>
<gene>
    <name evidence="2" type="ORF">DPPLL_19580</name>
</gene>
<accession>A0ABM7W9R8</accession>
<dbReference type="Pfam" id="PF00085">
    <property type="entry name" value="Thioredoxin"/>
    <property type="match status" value="1"/>
</dbReference>
<dbReference type="EMBL" id="AP025516">
    <property type="protein sequence ID" value="BDD87593.1"/>
    <property type="molecule type" value="Genomic_DNA"/>
</dbReference>
<dbReference type="SUPFAM" id="SSF52833">
    <property type="entry name" value="Thioredoxin-like"/>
    <property type="match status" value="1"/>
</dbReference>
<reference evidence="2 3" key="1">
    <citation type="submission" date="2022-01" db="EMBL/GenBank/DDBJ databases">
        <title>Desulfofustis limnae sp. nov., a novel mesophilic sulfate-reducing bacterium isolated from marsh soil.</title>
        <authorList>
            <person name="Watanabe M."/>
            <person name="Takahashi A."/>
            <person name="Kojima H."/>
            <person name="Fukui M."/>
        </authorList>
    </citation>
    <scope>NUCLEOTIDE SEQUENCE [LARGE SCALE GENOMIC DNA]</scope>
    <source>
        <strain evidence="2 3">PPLL</strain>
    </source>
</reference>
<dbReference type="RefSeq" id="WP_284154612.1">
    <property type="nucleotide sequence ID" value="NZ_AP025516.1"/>
</dbReference>